<dbReference type="CDD" id="cd06261">
    <property type="entry name" value="TM_PBP2"/>
    <property type="match status" value="1"/>
</dbReference>
<comment type="subcellular location">
    <subcellularLocation>
        <location evidence="1 6">Cell membrane</location>
        <topology evidence="1 6">Multi-pass membrane protein</topology>
    </subcellularLocation>
</comment>
<sequence length="217" mass="22420">MTLLAGTFAWMAANGRTMMELLGQHLEMSAWALGISLAIGLPLAVAVLRSPRAAGFAIALVNVLRTFPSLAILAFALPLLGIGLLPSVVALVVLALPPILLNTYVGLREVDPDLVDAATGLGMTRGQMLRKVQLPLAAPAIFGGIRNAAVQIIAGAALASFIGGGGLGDLITAGIAIMDVQRLLAGAIPIALLALAVEFGLAFVERRLFGKRLEDAR</sequence>
<dbReference type="EMBL" id="VDDA01000049">
    <property type="protein sequence ID" value="TNC06424.1"/>
    <property type="molecule type" value="Genomic_DNA"/>
</dbReference>
<keyword evidence="9" id="KW-1185">Reference proteome</keyword>
<feature type="transmembrane region" description="Helical" evidence="6">
    <location>
        <begin position="31"/>
        <end position="48"/>
    </location>
</feature>
<dbReference type="InterPro" id="IPR000515">
    <property type="entry name" value="MetI-like"/>
</dbReference>
<dbReference type="AlphaFoldDB" id="A0A5C4L5J4"/>
<protein>
    <submittedName>
        <fullName evidence="8">ABC transporter permease</fullName>
    </submittedName>
</protein>
<evidence type="ECO:0000256" key="1">
    <source>
        <dbReference type="ARBA" id="ARBA00004651"/>
    </source>
</evidence>
<evidence type="ECO:0000256" key="4">
    <source>
        <dbReference type="ARBA" id="ARBA00022989"/>
    </source>
</evidence>
<evidence type="ECO:0000256" key="6">
    <source>
        <dbReference type="RuleBase" id="RU363032"/>
    </source>
</evidence>
<dbReference type="GO" id="GO:0005886">
    <property type="term" value="C:plasma membrane"/>
    <property type="evidence" value="ECO:0007669"/>
    <property type="project" value="UniProtKB-SubCell"/>
</dbReference>
<proteinExistence type="inferred from homology"/>
<dbReference type="Pfam" id="PF00528">
    <property type="entry name" value="BPD_transp_1"/>
    <property type="match status" value="1"/>
</dbReference>
<feature type="domain" description="ABC transmembrane type-1" evidence="7">
    <location>
        <begin position="22"/>
        <end position="201"/>
    </location>
</feature>
<feature type="transmembrane region" description="Helical" evidence="6">
    <location>
        <begin position="55"/>
        <end position="76"/>
    </location>
</feature>
<accession>A0A5C4L5J4</accession>
<name>A0A5C4L5J4_9HYPH</name>
<feature type="transmembrane region" description="Helical" evidence="6">
    <location>
        <begin position="82"/>
        <end position="101"/>
    </location>
</feature>
<keyword evidence="4 6" id="KW-1133">Transmembrane helix</keyword>
<dbReference type="PANTHER" id="PTHR30177">
    <property type="entry name" value="GLYCINE BETAINE/L-PROLINE TRANSPORT SYSTEM PERMEASE PROTEIN PROW"/>
    <property type="match status" value="1"/>
</dbReference>
<dbReference type="FunFam" id="1.10.3720.10:FF:000001">
    <property type="entry name" value="Glycine betaine ABC transporter, permease"/>
    <property type="match status" value="1"/>
</dbReference>
<dbReference type="RefSeq" id="WP_139040527.1">
    <property type="nucleotide sequence ID" value="NZ_VDDA01000049.1"/>
</dbReference>
<keyword evidence="2 6" id="KW-0813">Transport</keyword>
<organism evidence="8 9">
    <name type="scientific">Methylobacterium terricola</name>
    <dbReference type="NCBI Taxonomy" id="2583531"/>
    <lineage>
        <taxon>Bacteria</taxon>
        <taxon>Pseudomonadati</taxon>
        <taxon>Pseudomonadota</taxon>
        <taxon>Alphaproteobacteria</taxon>
        <taxon>Hyphomicrobiales</taxon>
        <taxon>Methylobacteriaceae</taxon>
        <taxon>Methylobacterium</taxon>
    </lineage>
</organism>
<dbReference type="SUPFAM" id="SSF161098">
    <property type="entry name" value="MetI-like"/>
    <property type="match status" value="1"/>
</dbReference>
<dbReference type="GO" id="GO:0031460">
    <property type="term" value="P:glycine betaine transport"/>
    <property type="evidence" value="ECO:0007669"/>
    <property type="project" value="TreeGrafter"/>
</dbReference>
<gene>
    <name evidence="8" type="ORF">FF100_34505</name>
</gene>
<evidence type="ECO:0000256" key="2">
    <source>
        <dbReference type="ARBA" id="ARBA00022448"/>
    </source>
</evidence>
<dbReference type="OrthoDB" id="9801163at2"/>
<reference evidence="8 9" key="1">
    <citation type="submission" date="2019-06" db="EMBL/GenBank/DDBJ databases">
        <title>Genome of Methylobacterium sp. 17Sr1-39.</title>
        <authorList>
            <person name="Seo T."/>
        </authorList>
    </citation>
    <scope>NUCLEOTIDE SEQUENCE [LARGE SCALE GENOMIC DNA]</scope>
    <source>
        <strain evidence="8 9">17Sr1-39</strain>
    </source>
</reference>
<dbReference type="InterPro" id="IPR051204">
    <property type="entry name" value="ABC_transp_perm/SBD"/>
</dbReference>
<evidence type="ECO:0000259" key="7">
    <source>
        <dbReference type="PROSITE" id="PS50928"/>
    </source>
</evidence>
<dbReference type="Proteomes" id="UP000305267">
    <property type="component" value="Unassembled WGS sequence"/>
</dbReference>
<comment type="caution">
    <text evidence="8">The sequence shown here is derived from an EMBL/GenBank/DDBJ whole genome shotgun (WGS) entry which is preliminary data.</text>
</comment>
<dbReference type="InterPro" id="IPR035906">
    <property type="entry name" value="MetI-like_sf"/>
</dbReference>
<evidence type="ECO:0000256" key="5">
    <source>
        <dbReference type="ARBA" id="ARBA00023136"/>
    </source>
</evidence>
<feature type="transmembrane region" description="Helical" evidence="6">
    <location>
        <begin position="152"/>
        <end position="177"/>
    </location>
</feature>
<evidence type="ECO:0000313" key="8">
    <source>
        <dbReference type="EMBL" id="TNC06424.1"/>
    </source>
</evidence>
<dbReference type="Gene3D" id="1.10.3720.10">
    <property type="entry name" value="MetI-like"/>
    <property type="match status" value="1"/>
</dbReference>
<keyword evidence="5 6" id="KW-0472">Membrane</keyword>
<feature type="transmembrane region" description="Helical" evidence="6">
    <location>
        <begin position="183"/>
        <end position="204"/>
    </location>
</feature>
<dbReference type="GO" id="GO:0055085">
    <property type="term" value="P:transmembrane transport"/>
    <property type="evidence" value="ECO:0007669"/>
    <property type="project" value="InterPro"/>
</dbReference>
<comment type="similarity">
    <text evidence="6">Belongs to the binding-protein-dependent transport system permease family.</text>
</comment>
<keyword evidence="3 6" id="KW-0812">Transmembrane</keyword>
<dbReference type="PROSITE" id="PS50928">
    <property type="entry name" value="ABC_TM1"/>
    <property type="match status" value="1"/>
</dbReference>
<evidence type="ECO:0000313" key="9">
    <source>
        <dbReference type="Proteomes" id="UP000305267"/>
    </source>
</evidence>
<dbReference type="PANTHER" id="PTHR30177:SF4">
    <property type="entry name" value="OSMOPROTECTANT IMPORT PERMEASE PROTEIN OSMW"/>
    <property type="match status" value="1"/>
</dbReference>
<evidence type="ECO:0000256" key="3">
    <source>
        <dbReference type="ARBA" id="ARBA00022692"/>
    </source>
</evidence>